<accession>A0ABQ0PFE1</accession>
<dbReference type="EMBL" id="BAQP01000445">
    <property type="protein sequence ID" value="GBQ31451.1"/>
    <property type="molecule type" value="Genomic_DNA"/>
</dbReference>
<organism evidence="1 2">
    <name type="scientific">Gluconacetobacter sacchari DSM 12717</name>
    <dbReference type="NCBI Taxonomy" id="1307940"/>
    <lineage>
        <taxon>Bacteria</taxon>
        <taxon>Pseudomonadati</taxon>
        <taxon>Pseudomonadota</taxon>
        <taxon>Alphaproteobacteria</taxon>
        <taxon>Acetobacterales</taxon>
        <taxon>Acetobacteraceae</taxon>
        <taxon>Gluconacetobacter</taxon>
    </lineage>
</organism>
<proteinExistence type="predicted"/>
<comment type="caution">
    <text evidence="1">The sequence shown here is derived from an EMBL/GenBank/DDBJ whole genome shotgun (WGS) entry which is preliminary data.</text>
</comment>
<keyword evidence="2" id="KW-1185">Reference proteome</keyword>
<dbReference type="Proteomes" id="UP001060895">
    <property type="component" value="Unassembled WGS sequence"/>
</dbReference>
<reference evidence="1" key="1">
    <citation type="submission" date="2013-04" db="EMBL/GenBank/DDBJ databases">
        <title>The genome sequencing project of 58 acetic acid bacteria.</title>
        <authorList>
            <person name="Okamoto-Kainuma A."/>
            <person name="Ishikawa M."/>
            <person name="Umino S."/>
            <person name="Koizumi Y."/>
            <person name="Shiwa Y."/>
            <person name="Yoshikawa H."/>
            <person name="Matsutani M."/>
            <person name="Matsushita K."/>
        </authorList>
    </citation>
    <scope>NUCLEOTIDE SEQUENCE</scope>
    <source>
        <strain evidence="1">DSM 12717</strain>
    </source>
</reference>
<gene>
    <name evidence="1" type="ORF">AA12717_3771</name>
</gene>
<evidence type="ECO:0000313" key="2">
    <source>
        <dbReference type="Proteomes" id="UP001060895"/>
    </source>
</evidence>
<sequence>MKYILRAAGDDQKQNDVFSAHFLKEGHVSAAQYTNRKKHSIRKKQIKYKWGIKLAAKNTEK</sequence>
<name>A0ABQ0PFE1_9PROT</name>
<protein>
    <submittedName>
        <fullName evidence="1">Uncharacterized protein</fullName>
    </submittedName>
</protein>
<evidence type="ECO:0000313" key="1">
    <source>
        <dbReference type="EMBL" id="GBQ31451.1"/>
    </source>
</evidence>